<comment type="caution">
    <text evidence="1">The sequence shown here is derived from an EMBL/GenBank/DDBJ whole genome shotgun (WGS) entry which is preliminary data.</text>
</comment>
<dbReference type="Proteomes" id="UP000035963">
    <property type="component" value="Unassembled WGS sequence"/>
</dbReference>
<accession>A0A0J1CNT6</accession>
<evidence type="ECO:0000313" key="2">
    <source>
        <dbReference type="Proteomes" id="UP000035963"/>
    </source>
</evidence>
<dbReference type="PROSITE" id="PS51257">
    <property type="entry name" value="PROKAR_LIPOPROTEIN"/>
    <property type="match status" value="1"/>
</dbReference>
<proteinExistence type="predicted"/>
<reference evidence="1 2" key="1">
    <citation type="journal article" date="2015" name="Genome Announc.">
        <title>Draft Genome Sequence of Burkholderia sp. Strain PML1(12), an Ectomycorrhizosphere-Inhabiting Bacterium with Effective Mineral-Weathering Ability.</title>
        <authorList>
            <person name="Uroz S."/>
            <person name="Oger P."/>
        </authorList>
    </citation>
    <scope>NUCLEOTIDE SEQUENCE [LARGE SCALE GENOMIC DNA]</scope>
    <source>
        <strain evidence="2">PML1(12)</strain>
    </source>
</reference>
<sequence length="51" mass="4635">MNSKMMTRLSVIAVAGALVAGCATQQGNNAAVGTGIGAAAGAGLGAIFGGG</sequence>
<name>A0A0J1CNT6_9BURK</name>
<evidence type="ECO:0000313" key="1">
    <source>
        <dbReference type="EMBL" id="KLU22322.1"/>
    </source>
</evidence>
<keyword evidence="2" id="KW-1185">Reference proteome</keyword>
<dbReference type="EMBL" id="AEJF01000182">
    <property type="protein sequence ID" value="KLU22322.1"/>
    <property type="molecule type" value="Genomic_DNA"/>
</dbReference>
<organism evidence="1 2">
    <name type="scientific">Caballeronia mineralivorans PML1(12)</name>
    <dbReference type="NCBI Taxonomy" id="908627"/>
    <lineage>
        <taxon>Bacteria</taxon>
        <taxon>Pseudomonadati</taxon>
        <taxon>Pseudomonadota</taxon>
        <taxon>Betaproteobacteria</taxon>
        <taxon>Burkholderiales</taxon>
        <taxon>Burkholderiaceae</taxon>
        <taxon>Caballeronia</taxon>
    </lineage>
</organism>
<gene>
    <name evidence="1" type="ORF">EOS_31180</name>
</gene>
<feature type="non-terminal residue" evidence="1">
    <location>
        <position position="51"/>
    </location>
</feature>
<protein>
    <submittedName>
        <fullName evidence="1">Membrane protein</fullName>
    </submittedName>
</protein>
<dbReference type="AlphaFoldDB" id="A0A0J1CNT6"/>